<evidence type="ECO:0000313" key="7">
    <source>
        <dbReference type="Proteomes" id="UP000679126"/>
    </source>
</evidence>
<protein>
    <submittedName>
        <fullName evidence="6">SMC-Scp complex subunit ScpB</fullName>
    </submittedName>
</protein>
<evidence type="ECO:0000256" key="5">
    <source>
        <dbReference type="SAM" id="MobiDB-lite"/>
    </source>
</evidence>
<proteinExistence type="predicted"/>
<dbReference type="InterPro" id="IPR036388">
    <property type="entry name" value="WH-like_DNA-bd_sf"/>
</dbReference>
<gene>
    <name evidence="6" type="primary">scpB</name>
    <name evidence="6" type="ORF">J7I43_20320</name>
</gene>
<dbReference type="NCBIfam" id="TIGR00281">
    <property type="entry name" value="SMC-Scp complex subunit ScpB"/>
    <property type="match status" value="1"/>
</dbReference>
<dbReference type="Proteomes" id="UP000679126">
    <property type="component" value="Unassembled WGS sequence"/>
</dbReference>
<evidence type="ECO:0000256" key="2">
    <source>
        <dbReference type="ARBA" id="ARBA00022618"/>
    </source>
</evidence>
<name>A0ABS3YIU5_9BACT</name>
<keyword evidence="7" id="KW-1185">Reference proteome</keyword>
<dbReference type="EMBL" id="JAGHKP010000004">
    <property type="protein sequence ID" value="MBO9154582.1"/>
    <property type="molecule type" value="Genomic_DNA"/>
</dbReference>
<dbReference type="RefSeq" id="WP_209147699.1">
    <property type="nucleotide sequence ID" value="NZ_JAGHKP010000004.1"/>
</dbReference>
<dbReference type="InterPro" id="IPR036390">
    <property type="entry name" value="WH_DNA-bd_sf"/>
</dbReference>
<comment type="caution">
    <text evidence="6">The sequence shown here is derived from an EMBL/GenBank/DDBJ whole genome shotgun (WGS) entry which is preliminary data.</text>
</comment>
<feature type="compositionally biased region" description="Acidic residues" evidence="5">
    <location>
        <begin position="280"/>
        <end position="395"/>
    </location>
</feature>
<dbReference type="Gene3D" id="1.10.10.10">
    <property type="entry name" value="Winged helix-like DNA-binding domain superfamily/Winged helix DNA-binding domain"/>
    <property type="match status" value="2"/>
</dbReference>
<evidence type="ECO:0000256" key="4">
    <source>
        <dbReference type="ARBA" id="ARBA00023306"/>
    </source>
</evidence>
<sequence length="395" mass="44201">MEISQLIPHVEALIFAADRPLPVADILELLNNALAFLEDRATQEQVEAAIEAIQEKYNSEFYAFSVRESGGGYQFLTKKDYYQTVAQLNGEKFLKRLSTAALETLAIIAYKQPISKGEIEHIRGVSTDYSITKLLEKELIVISGRSEDLPGKPLLYSTSKAFMDYFGINSPADLPKLKEVFEEDFVPPTQLTLDSNTEELRVDDEQAGEEGHLVISETGELTETTTIMMDEEPTEEHTAENAYEAQADTEKEVEGEAAAGEPESGEDMDAPEAAVGEVSEGIEGEDEEGTTEVEEEETTEPEEETSEPEASAEIEKENEEEEDVESEDDGDDDEGDEDEENEDDDEESEDEEEDDGEEEEEEDSEDDEDDDEEEDDEEGDEENDDEDEEDDENKK</sequence>
<organism evidence="6 7">
    <name type="scientific">Chitinophaga chungangae</name>
    <dbReference type="NCBI Taxonomy" id="2821488"/>
    <lineage>
        <taxon>Bacteria</taxon>
        <taxon>Pseudomonadati</taxon>
        <taxon>Bacteroidota</taxon>
        <taxon>Chitinophagia</taxon>
        <taxon>Chitinophagales</taxon>
        <taxon>Chitinophagaceae</taxon>
        <taxon>Chitinophaga</taxon>
    </lineage>
</organism>
<dbReference type="InterPro" id="IPR005234">
    <property type="entry name" value="ScpB_csome_segregation"/>
</dbReference>
<dbReference type="SUPFAM" id="SSF46785">
    <property type="entry name" value="Winged helix' DNA-binding domain"/>
    <property type="match status" value="2"/>
</dbReference>
<dbReference type="PANTHER" id="PTHR34298:SF2">
    <property type="entry name" value="SEGREGATION AND CONDENSATION PROTEIN B"/>
    <property type="match status" value="1"/>
</dbReference>
<reference evidence="7" key="1">
    <citation type="submission" date="2021-03" db="EMBL/GenBank/DDBJ databases">
        <title>Assistant Professor.</title>
        <authorList>
            <person name="Huq M.A."/>
        </authorList>
    </citation>
    <scope>NUCLEOTIDE SEQUENCE [LARGE SCALE GENOMIC DNA]</scope>
    <source>
        <strain evidence="7">MAH-28</strain>
    </source>
</reference>
<keyword evidence="3" id="KW-0159">Chromosome partition</keyword>
<evidence type="ECO:0000256" key="1">
    <source>
        <dbReference type="ARBA" id="ARBA00022490"/>
    </source>
</evidence>
<evidence type="ECO:0000256" key="3">
    <source>
        <dbReference type="ARBA" id="ARBA00022829"/>
    </source>
</evidence>
<evidence type="ECO:0000313" key="6">
    <source>
        <dbReference type="EMBL" id="MBO9154582.1"/>
    </source>
</evidence>
<keyword evidence="1" id="KW-0963">Cytoplasm</keyword>
<accession>A0ABS3YIU5</accession>
<dbReference type="PANTHER" id="PTHR34298">
    <property type="entry name" value="SEGREGATION AND CONDENSATION PROTEIN B"/>
    <property type="match status" value="1"/>
</dbReference>
<keyword evidence="4" id="KW-0131">Cell cycle</keyword>
<feature type="region of interest" description="Disordered" evidence="5">
    <location>
        <begin position="233"/>
        <end position="395"/>
    </location>
</feature>
<dbReference type="Pfam" id="PF04079">
    <property type="entry name" value="SMC_ScpB"/>
    <property type="match status" value="1"/>
</dbReference>
<keyword evidence="2" id="KW-0132">Cell division</keyword>